<reference evidence="3" key="1">
    <citation type="journal article" date="2019" name="Int. J. Syst. Evol. Microbiol.">
        <title>The Global Catalogue of Microorganisms (GCM) 10K type strain sequencing project: providing services to taxonomists for standard genome sequencing and annotation.</title>
        <authorList>
            <consortium name="The Broad Institute Genomics Platform"/>
            <consortium name="The Broad Institute Genome Sequencing Center for Infectious Disease"/>
            <person name="Wu L."/>
            <person name="Ma J."/>
        </authorList>
    </citation>
    <scope>NUCLEOTIDE SEQUENCE [LARGE SCALE GENOMIC DNA]</scope>
    <source>
        <strain evidence="3">KCTC 12907</strain>
    </source>
</reference>
<gene>
    <name evidence="2" type="ORF">ACFQMJ_21755</name>
</gene>
<dbReference type="RefSeq" id="WP_378049531.1">
    <property type="nucleotide sequence ID" value="NZ_JBHMDN010000021.1"/>
</dbReference>
<protein>
    <submittedName>
        <fullName evidence="2">Transposase</fullName>
    </submittedName>
</protein>
<keyword evidence="3" id="KW-1185">Reference proteome</keyword>
<dbReference type="EMBL" id="JBHTAI010000014">
    <property type="protein sequence ID" value="MFC7151172.1"/>
    <property type="molecule type" value="Genomic_DNA"/>
</dbReference>
<evidence type="ECO:0000313" key="3">
    <source>
        <dbReference type="Proteomes" id="UP001596378"/>
    </source>
</evidence>
<evidence type="ECO:0000313" key="2">
    <source>
        <dbReference type="EMBL" id="MFC7151172.1"/>
    </source>
</evidence>
<organism evidence="2 3">
    <name type="scientific">Cohnella cellulosilytica</name>
    <dbReference type="NCBI Taxonomy" id="986710"/>
    <lineage>
        <taxon>Bacteria</taxon>
        <taxon>Bacillati</taxon>
        <taxon>Bacillota</taxon>
        <taxon>Bacilli</taxon>
        <taxon>Bacillales</taxon>
        <taxon>Paenibacillaceae</taxon>
        <taxon>Cohnella</taxon>
    </lineage>
</organism>
<name>A0ABW2FFS1_9BACL</name>
<feature type="domain" description="Transposase IS204/IS1001/IS1096/IS1165 DDE" evidence="1">
    <location>
        <begin position="7"/>
        <end position="53"/>
    </location>
</feature>
<sequence length="94" mass="10699">MLQQFATPERIIGIAIDMWEPYKLAIQAALPHVITVIDAFHLIQASSKALDGLLDGLNLRNITVYRTHPANTFGMTKDNYRYLVELMNEQDENP</sequence>
<dbReference type="Proteomes" id="UP001596378">
    <property type="component" value="Unassembled WGS sequence"/>
</dbReference>
<dbReference type="InterPro" id="IPR002560">
    <property type="entry name" value="Transposase_DDE"/>
</dbReference>
<evidence type="ECO:0000259" key="1">
    <source>
        <dbReference type="Pfam" id="PF01610"/>
    </source>
</evidence>
<accession>A0ABW2FFS1</accession>
<dbReference type="Pfam" id="PF01610">
    <property type="entry name" value="DDE_Tnp_ISL3"/>
    <property type="match status" value="1"/>
</dbReference>
<comment type="caution">
    <text evidence="2">The sequence shown here is derived from an EMBL/GenBank/DDBJ whole genome shotgun (WGS) entry which is preliminary data.</text>
</comment>
<proteinExistence type="predicted"/>